<accession>A0A085LNA5</accession>
<dbReference type="Gene3D" id="1.20.5.110">
    <property type="match status" value="1"/>
</dbReference>
<dbReference type="GO" id="GO:0015031">
    <property type="term" value="P:protein transport"/>
    <property type="evidence" value="ECO:0007669"/>
    <property type="project" value="UniProtKB-KW"/>
</dbReference>
<evidence type="ECO:0000256" key="2">
    <source>
        <dbReference type="ARBA" id="ARBA00009063"/>
    </source>
</evidence>
<evidence type="ECO:0000256" key="8">
    <source>
        <dbReference type="ARBA" id="ARBA00023136"/>
    </source>
</evidence>
<dbReference type="PANTHER" id="PTHR15959:SF0">
    <property type="entry name" value="SYNTAXIN-18"/>
    <property type="match status" value="1"/>
</dbReference>
<keyword evidence="10" id="KW-1185">Reference proteome</keyword>
<dbReference type="SUPFAM" id="SSF47661">
    <property type="entry name" value="t-snare proteins"/>
    <property type="match status" value="1"/>
</dbReference>
<name>A0A085LNA5_9BILA</name>
<keyword evidence="8" id="KW-0472">Membrane</keyword>
<gene>
    <name evidence="9" type="ORF">M513_12680</name>
</gene>
<organism evidence="9 10">
    <name type="scientific">Trichuris suis</name>
    <name type="common">pig whipworm</name>
    <dbReference type="NCBI Taxonomy" id="68888"/>
    <lineage>
        <taxon>Eukaryota</taxon>
        <taxon>Metazoa</taxon>
        <taxon>Ecdysozoa</taxon>
        <taxon>Nematoda</taxon>
        <taxon>Enoplea</taxon>
        <taxon>Dorylaimia</taxon>
        <taxon>Trichinellida</taxon>
        <taxon>Trichuridae</taxon>
        <taxon>Trichuris</taxon>
    </lineage>
</organism>
<evidence type="ECO:0000256" key="7">
    <source>
        <dbReference type="ARBA" id="ARBA00023054"/>
    </source>
</evidence>
<evidence type="ECO:0000256" key="5">
    <source>
        <dbReference type="ARBA" id="ARBA00022927"/>
    </source>
</evidence>
<reference evidence="9 10" key="1">
    <citation type="journal article" date="2014" name="Nat. Genet.">
        <title>Genome and transcriptome of the porcine whipworm Trichuris suis.</title>
        <authorList>
            <person name="Jex A.R."/>
            <person name="Nejsum P."/>
            <person name="Schwarz E.M."/>
            <person name="Hu L."/>
            <person name="Young N.D."/>
            <person name="Hall R.S."/>
            <person name="Korhonen P.K."/>
            <person name="Liao S."/>
            <person name="Thamsborg S."/>
            <person name="Xia J."/>
            <person name="Xu P."/>
            <person name="Wang S."/>
            <person name="Scheerlinck J.P."/>
            <person name="Hofmann A."/>
            <person name="Sternberg P.W."/>
            <person name="Wang J."/>
            <person name="Gasser R.B."/>
        </authorList>
    </citation>
    <scope>NUCLEOTIDE SEQUENCE [LARGE SCALE GENOMIC DNA]</scope>
    <source>
        <strain evidence="9">DCEP-RM93M</strain>
    </source>
</reference>
<dbReference type="GO" id="GO:0031201">
    <property type="term" value="C:SNARE complex"/>
    <property type="evidence" value="ECO:0007669"/>
    <property type="project" value="TreeGrafter"/>
</dbReference>
<dbReference type="GO" id="GO:0005783">
    <property type="term" value="C:endoplasmic reticulum"/>
    <property type="evidence" value="ECO:0007669"/>
    <property type="project" value="TreeGrafter"/>
</dbReference>
<dbReference type="EMBL" id="KL363371">
    <property type="protein sequence ID" value="KFD46451.1"/>
    <property type="molecule type" value="Genomic_DNA"/>
</dbReference>
<keyword evidence="3" id="KW-0813">Transport</keyword>
<protein>
    <submittedName>
        <fullName evidence="9">Uncharacterized protein</fullName>
    </submittedName>
</protein>
<evidence type="ECO:0000313" key="9">
    <source>
        <dbReference type="EMBL" id="KFD46451.1"/>
    </source>
</evidence>
<dbReference type="AlphaFoldDB" id="A0A085LNA5"/>
<evidence type="ECO:0000256" key="6">
    <source>
        <dbReference type="ARBA" id="ARBA00022989"/>
    </source>
</evidence>
<dbReference type="OrthoDB" id="342981at2759"/>
<comment type="subcellular location">
    <subcellularLocation>
        <location evidence="1">Membrane</location>
        <topology evidence="1">Single-pass type IV membrane protein</topology>
    </subcellularLocation>
</comment>
<evidence type="ECO:0000256" key="4">
    <source>
        <dbReference type="ARBA" id="ARBA00022692"/>
    </source>
</evidence>
<dbReference type="InterPro" id="IPR010989">
    <property type="entry name" value="SNARE"/>
</dbReference>
<keyword evidence="5" id="KW-0653">Protein transport</keyword>
<evidence type="ECO:0000256" key="3">
    <source>
        <dbReference type="ARBA" id="ARBA00022448"/>
    </source>
</evidence>
<keyword evidence="4" id="KW-0812">Transmembrane</keyword>
<proteinExistence type="inferred from homology"/>
<evidence type="ECO:0000256" key="1">
    <source>
        <dbReference type="ARBA" id="ARBA00004211"/>
    </source>
</evidence>
<dbReference type="PANTHER" id="PTHR15959">
    <property type="entry name" value="SYNTAXIN-18"/>
    <property type="match status" value="1"/>
</dbReference>
<keyword evidence="6" id="KW-1133">Transmembrane helix</keyword>
<evidence type="ECO:0000313" key="10">
    <source>
        <dbReference type="Proteomes" id="UP000030764"/>
    </source>
</evidence>
<keyword evidence="7" id="KW-0175">Coiled coil</keyword>
<dbReference type="InterPro" id="IPR000727">
    <property type="entry name" value="T_SNARE_dom"/>
</dbReference>
<dbReference type="Proteomes" id="UP000030764">
    <property type="component" value="Unassembled WGS sequence"/>
</dbReference>
<sequence length="332" mass="38655">MDLTPTFRSIAEQQCPNDWLIKNEARPPTTKLSSTAVVFSKQIESLVHELTELETYIRRYRQSVTELDSLYDLGAAMTRSERVRLNQLTLRVIKSCETALFRLQALCSRVDPQNAQRSEHIREVLNILQFRLCKLTNVHSSLNDVLYKRFADVQRCCKLSQLVLENCNNHNTNGRIMELPKRSDDKEDAFEEMKRSKTLVSPDQRTEKGKLSLAELQDTYGIQYTEEEIEKFQMEKQEARARMSVHKRDIELVEQKLSKLSSLQKTFAENVLAQEKSISRISDNAIIASDNVSDGNKFIKKALQRQTSTRTWLMFIMLVLTFCLWFLHLYHV</sequence>
<dbReference type="Pfam" id="PF05739">
    <property type="entry name" value="SNARE"/>
    <property type="match status" value="1"/>
</dbReference>
<dbReference type="GO" id="GO:0006890">
    <property type="term" value="P:retrograde vesicle-mediated transport, Golgi to endoplasmic reticulum"/>
    <property type="evidence" value="ECO:0007669"/>
    <property type="project" value="TreeGrafter"/>
</dbReference>
<comment type="similarity">
    <text evidence="2">Belongs to the syntaxin family.</text>
</comment>